<dbReference type="PANTHER" id="PTHR12544">
    <property type="entry name" value="GLUTAMINASE"/>
    <property type="match status" value="1"/>
</dbReference>
<evidence type="ECO:0000256" key="4">
    <source>
        <dbReference type="ARBA" id="ARBA00022801"/>
    </source>
</evidence>
<dbReference type="SUPFAM" id="SSF52091">
    <property type="entry name" value="SpoIIaa-like"/>
    <property type="match status" value="1"/>
</dbReference>
<accession>A0A7J5BWV1</accession>
<dbReference type="InterPro" id="IPR015868">
    <property type="entry name" value="Glutaminase"/>
</dbReference>
<evidence type="ECO:0000256" key="7">
    <source>
        <dbReference type="HAMAP-Rule" id="MF_00313"/>
    </source>
</evidence>
<feature type="binding site" evidence="7">
    <location>
        <position position="191"/>
    </location>
    <ligand>
        <name>substrate</name>
    </ligand>
</feature>
<dbReference type="Proteomes" id="UP000467240">
    <property type="component" value="Unassembled WGS sequence"/>
</dbReference>
<keyword evidence="10" id="KW-1185">Reference proteome</keyword>
<dbReference type="AlphaFoldDB" id="A0A7J5BWV1"/>
<dbReference type="EMBL" id="WBJZ01000007">
    <property type="protein sequence ID" value="KAB1657970.1"/>
    <property type="molecule type" value="Genomic_DNA"/>
</dbReference>
<feature type="domain" description="STAS" evidence="8">
    <location>
        <begin position="332"/>
        <end position="397"/>
    </location>
</feature>
<feature type="binding site" evidence="7">
    <location>
        <position position="160"/>
    </location>
    <ligand>
        <name>substrate</name>
    </ligand>
</feature>
<comment type="similarity">
    <text evidence="1 7">Belongs to the glutaminase family.</text>
</comment>
<evidence type="ECO:0000259" key="8">
    <source>
        <dbReference type="PROSITE" id="PS50801"/>
    </source>
</evidence>
<dbReference type="GO" id="GO:0004359">
    <property type="term" value="F:glutaminase activity"/>
    <property type="evidence" value="ECO:0007669"/>
    <property type="project" value="UniProtKB-UniRule"/>
</dbReference>
<feature type="binding site" evidence="7">
    <location>
        <position position="114"/>
    </location>
    <ligand>
        <name>substrate</name>
    </ligand>
</feature>
<sequence length="425" mass="44958">MRSPLPDYLLEVVDACASDRSGALADYIPDLARADPERLGVALSTIDGEVYAAGDVDVEFTIQSISKPFVYALAIQDSGLDEVLRRISVEPSGNAFNELSLEAGTGRPYNPMINAGAIASHALVVDGLSSEDERVERVLEAFSELAGRELHVNEAVFESEMSTAHRNLGIAHMLRAQGIIEDDPEEIVRGYTRQCSIDVTARDLALMSATLANSGRQPQSGRRIIDPRVVRQVLSVMLSCGMYDAAGDWITTVGIPAKSGVSGGVIGALPGQLGLAVFSPRLDEHGNSVRGVQVCERLSADTGLHLMESVQPARSIMSAPEVDIDGDGARTVTVRLRGSMLFTGAERVLRALSQLDTGDLGSLVVDLEDVFTMSDVAVRMLVEAGRRVALDGVSVTVHDPGELLGDVSADALGAAVVVDEPLAAG</sequence>
<feature type="binding site" evidence="7">
    <location>
        <position position="243"/>
    </location>
    <ligand>
        <name>substrate</name>
    </ligand>
</feature>
<dbReference type="SUPFAM" id="SSF56601">
    <property type="entry name" value="beta-lactamase/transpeptidase-like"/>
    <property type="match status" value="1"/>
</dbReference>
<evidence type="ECO:0000256" key="3">
    <source>
        <dbReference type="ARBA" id="ARBA00012918"/>
    </source>
</evidence>
<dbReference type="PROSITE" id="PS50801">
    <property type="entry name" value="STAS"/>
    <property type="match status" value="1"/>
</dbReference>
<dbReference type="GO" id="GO:0006537">
    <property type="term" value="P:glutamate biosynthetic process"/>
    <property type="evidence" value="ECO:0007669"/>
    <property type="project" value="TreeGrafter"/>
</dbReference>
<dbReference type="InterPro" id="IPR012338">
    <property type="entry name" value="Beta-lactam/transpept-like"/>
</dbReference>
<protein>
    <recommendedName>
        <fullName evidence="6 7">Glutaminase</fullName>
        <ecNumber evidence="3 7">3.5.1.2</ecNumber>
    </recommendedName>
</protein>
<dbReference type="GO" id="GO:0006543">
    <property type="term" value="P:L-glutamine catabolic process"/>
    <property type="evidence" value="ECO:0007669"/>
    <property type="project" value="TreeGrafter"/>
</dbReference>
<keyword evidence="4 7" id="KW-0378">Hydrolase</keyword>
<feature type="binding site" evidence="7">
    <location>
        <position position="261"/>
    </location>
    <ligand>
        <name>substrate</name>
    </ligand>
</feature>
<evidence type="ECO:0000256" key="2">
    <source>
        <dbReference type="ARBA" id="ARBA00011881"/>
    </source>
</evidence>
<dbReference type="Gene3D" id="3.40.710.10">
    <property type="entry name" value="DD-peptidase/beta-lactamase superfamily"/>
    <property type="match status" value="1"/>
</dbReference>
<dbReference type="InterPro" id="IPR002645">
    <property type="entry name" value="STAS_dom"/>
</dbReference>
<proteinExistence type="inferred from homology"/>
<gene>
    <name evidence="7" type="primary">glsA</name>
    <name evidence="9" type="ORF">F8O01_06775</name>
</gene>
<comment type="caution">
    <text evidence="9">The sequence shown here is derived from an EMBL/GenBank/DDBJ whole genome shotgun (WGS) entry which is preliminary data.</text>
</comment>
<comment type="subunit">
    <text evidence="2 7">Homotetramer.</text>
</comment>
<name>A0A7J5BWV1_9MICO</name>
<dbReference type="NCBIfam" id="TIGR03814">
    <property type="entry name" value="Gln_ase"/>
    <property type="match status" value="1"/>
</dbReference>
<evidence type="ECO:0000256" key="6">
    <source>
        <dbReference type="ARBA" id="ARBA00070405"/>
    </source>
</evidence>
<evidence type="ECO:0000313" key="9">
    <source>
        <dbReference type="EMBL" id="KAB1657970.1"/>
    </source>
</evidence>
<evidence type="ECO:0000256" key="5">
    <source>
        <dbReference type="ARBA" id="ARBA00049534"/>
    </source>
</evidence>
<dbReference type="HAMAP" id="MF_00313">
    <property type="entry name" value="Glutaminase"/>
    <property type="match status" value="1"/>
</dbReference>
<dbReference type="PANTHER" id="PTHR12544:SF29">
    <property type="entry name" value="GLUTAMINASE"/>
    <property type="match status" value="1"/>
</dbReference>
<dbReference type="FunFam" id="3.40.710.10:FF:000005">
    <property type="entry name" value="Glutaminase"/>
    <property type="match status" value="1"/>
</dbReference>
<dbReference type="OrthoDB" id="9788822at2"/>
<feature type="binding site" evidence="7">
    <location>
        <position position="167"/>
    </location>
    <ligand>
        <name>substrate</name>
    </ligand>
</feature>
<dbReference type="NCBIfam" id="NF002134">
    <property type="entry name" value="PRK00971.1-4"/>
    <property type="match status" value="1"/>
</dbReference>
<organism evidence="9 10">
    <name type="scientific">Pseudoclavibacter chungangensis</name>
    <dbReference type="NCBI Taxonomy" id="587635"/>
    <lineage>
        <taxon>Bacteria</taxon>
        <taxon>Bacillati</taxon>
        <taxon>Actinomycetota</taxon>
        <taxon>Actinomycetes</taxon>
        <taxon>Micrococcales</taxon>
        <taxon>Microbacteriaceae</taxon>
        <taxon>Pseudoclavibacter</taxon>
    </lineage>
</organism>
<dbReference type="Gene3D" id="3.30.750.24">
    <property type="entry name" value="STAS domain"/>
    <property type="match status" value="1"/>
</dbReference>
<keyword evidence="7" id="KW-0007">Acetylation</keyword>
<dbReference type="Pfam" id="PF04960">
    <property type="entry name" value="Glutaminase"/>
    <property type="match status" value="1"/>
</dbReference>
<dbReference type="RefSeq" id="WP_158040127.1">
    <property type="nucleotide sequence ID" value="NZ_JACCFV010000001.1"/>
</dbReference>
<dbReference type="InterPro" id="IPR036513">
    <property type="entry name" value="STAS_dom_sf"/>
</dbReference>
<evidence type="ECO:0000313" key="10">
    <source>
        <dbReference type="Proteomes" id="UP000467240"/>
    </source>
</evidence>
<dbReference type="EC" id="3.5.1.2" evidence="3 7"/>
<feature type="binding site" evidence="7">
    <location>
        <position position="64"/>
    </location>
    <ligand>
        <name>substrate</name>
    </ligand>
</feature>
<evidence type="ECO:0000256" key="1">
    <source>
        <dbReference type="ARBA" id="ARBA00011076"/>
    </source>
</evidence>
<reference evidence="9 10" key="1">
    <citation type="submission" date="2019-09" db="EMBL/GenBank/DDBJ databases">
        <title>Phylogeny of genus Pseudoclavibacter and closely related genus.</title>
        <authorList>
            <person name="Li Y."/>
        </authorList>
    </citation>
    <scope>NUCLEOTIDE SEQUENCE [LARGE SCALE GENOMIC DNA]</scope>
    <source>
        <strain evidence="9 10">DSM 23821</strain>
    </source>
</reference>
<comment type="catalytic activity">
    <reaction evidence="5 7">
        <text>L-glutamine + H2O = L-glutamate + NH4(+)</text>
        <dbReference type="Rhea" id="RHEA:15889"/>
        <dbReference type="ChEBI" id="CHEBI:15377"/>
        <dbReference type="ChEBI" id="CHEBI:28938"/>
        <dbReference type="ChEBI" id="CHEBI:29985"/>
        <dbReference type="ChEBI" id="CHEBI:58359"/>
        <dbReference type="EC" id="3.5.1.2"/>
    </reaction>
</comment>